<feature type="transmembrane region" description="Helical" evidence="1">
    <location>
        <begin position="15"/>
        <end position="32"/>
    </location>
</feature>
<keyword evidence="1" id="KW-1133">Transmembrane helix</keyword>
<accession>A0ABU1A076</accession>
<keyword evidence="1" id="KW-0472">Membrane</keyword>
<evidence type="ECO:0000256" key="1">
    <source>
        <dbReference type="SAM" id="Phobius"/>
    </source>
</evidence>
<gene>
    <name evidence="2" type="ORF">RBU60_05920</name>
</gene>
<proteinExistence type="predicted"/>
<dbReference type="RefSeq" id="WP_308863799.1">
    <property type="nucleotide sequence ID" value="NZ_JAVHUL010000011.1"/>
</dbReference>
<sequence length="114" mass="13138">MNQTHSSSEVENGKTTAIISYLTFVGGIIAIFMNLEPKNKFASFHIRQAIGIHLLQILIFTTMSGFDSFLISFPLWIFFFVLWFYAFLGVVQGKRYIIPLLGEHFQNWFNKIAP</sequence>
<evidence type="ECO:0000313" key="3">
    <source>
        <dbReference type="Proteomes" id="UP001230915"/>
    </source>
</evidence>
<dbReference type="EMBL" id="JAVHUL010000011">
    <property type="protein sequence ID" value="MDQ7917107.1"/>
    <property type="molecule type" value="Genomic_DNA"/>
</dbReference>
<comment type="caution">
    <text evidence="2">The sequence shown here is derived from an EMBL/GenBank/DDBJ whole genome shotgun (WGS) entry which is preliminary data.</text>
</comment>
<keyword evidence="1" id="KW-0812">Transmembrane</keyword>
<evidence type="ECO:0000313" key="2">
    <source>
        <dbReference type="EMBL" id="MDQ7917107.1"/>
    </source>
</evidence>
<name>A0ABU1A076_9FLAO</name>
<organism evidence="2 3">
    <name type="scientific">Mesonia profundi</name>
    <dbReference type="NCBI Taxonomy" id="3070998"/>
    <lineage>
        <taxon>Bacteria</taxon>
        <taxon>Pseudomonadati</taxon>
        <taxon>Bacteroidota</taxon>
        <taxon>Flavobacteriia</taxon>
        <taxon>Flavobacteriales</taxon>
        <taxon>Flavobacteriaceae</taxon>
        <taxon>Mesonia</taxon>
    </lineage>
</organism>
<keyword evidence="3" id="KW-1185">Reference proteome</keyword>
<protein>
    <recommendedName>
        <fullName evidence="4">DUF4870 domain-containing protein</fullName>
    </recommendedName>
</protein>
<feature type="transmembrane region" description="Helical" evidence="1">
    <location>
        <begin position="69"/>
        <end position="91"/>
    </location>
</feature>
<dbReference type="Proteomes" id="UP001230915">
    <property type="component" value="Unassembled WGS sequence"/>
</dbReference>
<reference evidence="2 3" key="1">
    <citation type="submission" date="2023-08" db="EMBL/GenBank/DDBJ databases">
        <title>Mesonia sp. MT50, isolated from deep-sea sediment of the Mariana Trench.</title>
        <authorList>
            <person name="Fu H."/>
        </authorList>
    </citation>
    <scope>NUCLEOTIDE SEQUENCE [LARGE SCALE GENOMIC DNA]</scope>
    <source>
        <strain evidence="2 3">MT50</strain>
    </source>
</reference>
<evidence type="ECO:0008006" key="4">
    <source>
        <dbReference type="Google" id="ProtNLM"/>
    </source>
</evidence>